<dbReference type="Gene3D" id="3.40.50.300">
    <property type="entry name" value="P-loop containing nucleotide triphosphate hydrolases"/>
    <property type="match status" value="1"/>
</dbReference>
<protein>
    <submittedName>
        <fullName evidence="5">Antibiotic ABC transporter ATP binding protein SSO1934</fullName>
    </submittedName>
</protein>
<dbReference type="InterPro" id="IPR051782">
    <property type="entry name" value="ABC_Transporter_VariousFunc"/>
</dbReference>
<dbReference type="CDD" id="cd03230">
    <property type="entry name" value="ABC_DR_subfamily_A"/>
    <property type="match status" value="1"/>
</dbReference>
<dbReference type="SMART" id="SM00382">
    <property type="entry name" value="AAA"/>
    <property type="match status" value="1"/>
</dbReference>
<dbReference type="EMBL" id="CP000312">
    <property type="protein sequence ID" value="ABG87666.1"/>
    <property type="molecule type" value="Genomic_DNA"/>
</dbReference>
<dbReference type="PROSITE" id="PS50893">
    <property type="entry name" value="ABC_TRANSPORTER_2"/>
    <property type="match status" value="1"/>
</dbReference>
<dbReference type="GO" id="GO:0005524">
    <property type="term" value="F:ATP binding"/>
    <property type="evidence" value="ECO:0007669"/>
    <property type="project" value="UniProtKB-KW"/>
</dbReference>
<keyword evidence="2" id="KW-0547">Nucleotide-binding</keyword>
<dbReference type="BioCyc" id="CPER289380:GI76-784-MONOMER"/>
<dbReference type="Pfam" id="PF00005">
    <property type="entry name" value="ABC_tran"/>
    <property type="match status" value="1"/>
</dbReference>
<gene>
    <name evidence="5" type="ordered locus">CPR_0764</name>
</gene>
<keyword evidence="1" id="KW-0813">Transport</keyword>
<evidence type="ECO:0000256" key="3">
    <source>
        <dbReference type="ARBA" id="ARBA00022840"/>
    </source>
</evidence>
<dbReference type="SUPFAM" id="SSF52540">
    <property type="entry name" value="P-loop containing nucleoside triphosphate hydrolases"/>
    <property type="match status" value="1"/>
</dbReference>
<evidence type="ECO:0000313" key="6">
    <source>
        <dbReference type="Proteomes" id="UP000001824"/>
    </source>
</evidence>
<evidence type="ECO:0000256" key="1">
    <source>
        <dbReference type="ARBA" id="ARBA00022448"/>
    </source>
</evidence>
<dbReference type="GO" id="GO:0016887">
    <property type="term" value="F:ATP hydrolysis activity"/>
    <property type="evidence" value="ECO:0007669"/>
    <property type="project" value="InterPro"/>
</dbReference>
<keyword evidence="3" id="KW-0067">ATP-binding</keyword>
<dbReference type="PANTHER" id="PTHR42939:SF1">
    <property type="entry name" value="ABC TRANSPORTER ATP-BINDING PROTEIN ALBC-RELATED"/>
    <property type="match status" value="1"/>
</dbReference>
<dbReference type="KEGG" id="cpr:CPR_0764"/>
<reference evidence="5 6" key="1">
    <citation type="journal article" date="2006" name="Genome Res.">
        <title>Skewed genomic variability in strains of the toxigenic bacterial pathogen, Clostridium perfringens.</title>
        <authorList>
            <person name="Myers G.S."/>
            <person name="Rasko D.A."/>
            <person name="Cheung J.K."/>
            <person name="Ravel J."/>
            <person name="Seshadri R."/>
            <person name="Deboy R.T."/>
            <person name="Ren Q."/>
            <person name="Varga J."/>
            <person name="Awad M.M."/>
            <person name="Brinkac L.M."/>
            <person name="Daugherty S.C."/>
            <person name="Haft D.H."/>
            <person name="Dodson R.J."/>
            <person name="Madupu R."/>
            <person name="Nelson W.C."/>
            <person name="Rosovitz M.J."/>
            <person name="Sullivan S.A."/>
            <person name="Khouri H."/>
            <person name="Dimitrov G.I."/>
            <person name="Watkins K.L."/>
            <person name="Mulligan S."/>
            <person name="Benton J."/>
            <person name="Radune D."/>
            <person name="Fisher D.J."/>
            <person name="Atkins H.S."/>
            <person name="Hiscox T."/>
            <person name="Jost B.H."/>
            <person name="Billington S.J."/>
            <person name="Songer J.G."/>
            <person name="McClane B.A."/>
            <person name="Titball R.W."/>
            <person name="Rood J.I."/>
            <person name="Melville S.B."/>
            <person name="Paulsen I.T."/>
        </authorList>
    </citation>
    <scope>NUCLEOTIDE SEQUENCE [LARGE SCALE GENOMIC DNA]</scope>
    <source>
        <strain evidence="6">SM101 / Type A</strain>
    </source>
</reference>
<name>Q0SUW7_CLOPS</name>
<dbReference type="PANTHER" id="PTHR42939">
    <property type="entry name" value="ABC TRANSPORTER ATP-BINDING PROTEIN ALBC-RELATED"/>
    <property type="match status" value="1"/>
</dbReference>
<dbReference type="InterPro" id="IPR003593">
    <property type="entry name" value="AAA+_ATPase"/>
</dbReference>
<accession>Q0SUW7</accession>
<dbReference type="InterPro" id="IPR003439">
    <property type="entry name" value="ABC_transporter-like_ATP-bd"/>
</dbReference>
<dbReference type="RefSeq" id="WP_011591828.1">
    <property type="nucleotide sequence ID" value="NC_008262.1"/>
</dbReference>
<evidence type="ECO:0000256" key="2">
    <source>
        <dbReference type="ARBA" id="ARBA00022741"/>
    </source>
</evidence>
<dbReference type="Proteomes" id="UP000001824">
    <property type="component" value="Chromosome"/>
</dbReference>
<organism evidence="5 6">
    <name type="scientific">Clostridium perfringens (strain SM101 / Type A)</name>
    <dbReference type="NCBI Taxonomy" id="289380"/>
    <lineage>
        <taxon>Bacteria</taxon>
        <taxon>Bacillati</taxon>
        <taxon>Bacillota</taxon>
        <taxon>Clostridia</taxon>
        <taxon>Eubacteriales</taxon>
        <taxon>Clostridiaceae</taxon>
        <taxon>Clostridium</taxon>
    </lineage>
</organism>
<dbReference type="AlphaFoldDB" id="Q0SUW7"/>
<evidence type="ECO:0000313" key="5">
    <source>
        <dbReference type="EMBL" id="ABG87666.1"/>
    </source>
</evidence>
<feature type="domain" description="ABC transporter" evidence="4">
    <location>
        <begin position="8"/>
        <end position="240"/>
    </location>
</feature>
<evidence type="ECO:0000259" key="4">
    <source>
        <dbReference type="PROSITE" id="PS50893"/>
    </source>
</evidence>
<dbReference type="InterPro" id="IPR027417">
    <property type="entry name" value="P-loop_NTPase"/>
</dbReference>
<sequence>MDSLENIIEVKEISKSFNNSNFKIENLSFELKKGQITGLVGKNGAGKTTIIKILIGLLAPDSGSIKILNEDLKKNFGKVKNKIGYMHTEYHFYDYLTGREFLQFIGEIKGMKNLLIEERIKTYSEYFELEDLLDSIIINYSHGTKQKLSFISQIINNPDILILDEPLNGLDPIMIKKMRELIKNLAINNDMCILVSAHQLSFIKEICNAIILVDNGRLLLNKEILDSNLDLFENEILNLLEKNKELNYV</sequence>
<proteinExistence type="predicted"/>